<dbReference type="GO" id="GO:0022857">
    <property type="term" value="F:transmembrane transporter activity"/>
    <property type="evidence" value="ECO:0007669"/>
    <property type="project" value="TreeGrafter"/>
</dbReference>
<dbReference type="OrthoDB" id="9784014at2"/>
<feature type="transmembrane region" description="Helical" evidence="1">
    <location>
        <begin position="315"/>
        <end position="335"/>
    </location>
</feature>
<organism evidence="3 4">
    <name type="scientific">Gimesia fumaroli</name>
    <dbReference type="NCBI Taxonomy" id="2527976"/>
    <lineage>
        <taxon>Bacteria</taxon>
        <taxon>Pseudomonadati</taxon>
        <taxon>Planctomycetota</taxon>
        <taxon>Planctomycetia</taxon>
        <taxon>Planctomycetales</taxon>
        <taxon>Planctomycetaceae</taxon>
        <taxon>Gimesia</taxon>
    </lineage>
</organism>
<evidence type="ECO:0000259" key="2">
    <source>
        <dbReference type="Pfam" id="PF12704"/>
    </source>
</evidence>
<feature type="domain" description="MacB-like periplasmic core" evidence="2">
    <location>
        <begin position="74"/>
        <end position="206"/>
    </location>
</feature>
<evidence type="ECO:0000256" key="1">
    <source>
        <dbReference type="SAM" id="Phobius"/>
    </source>
</evidence>
<keyword evidence="1" id="KW-1133">Transmembrane helix</keyword>
<evidence type="ECO:0000313" key="3">
    <source>
        <dbReference type="EMBL" id="QDV51892.1"/>
    </source>
</evidence>
<reference evidence="3 4" key="1">
    <citation type="submission" date="2019-03" db="EMBL/GenBank/DDBJ databases">
        <title>Deep-cultivation of Planctomycetes and their phenomic and genomic characterization uncovers novel biology.</title>
        <authorList>
            <person name="Wiegand S."/>
            <person name="Jogler M."/>
            <person name="Boedeker C."/>
            <person name="Pinto D."/>
            <person name="Vollmers J."/>
            <person name="Rivas-Marin E."/>
            <person name="Kohn T."/>
            <person name="Peeters S.H."/>
            <person name="Heuer A."/>
            <person name="Rast P."/>
            <person name="Oberbeckmann S."/>
            <person name="Bunk B."/>
            <person name="Jeske O."/>
            <person name="Meyerdierks A."/>
            <person name="Storesund J.E."/>
            <person name="Kallscheuer N."/>
            <person name="Luecker S."/>
            <person name="Lage O.M."/>
            <person name="Pohl T."/>
            <person name="Merkel B.J."/>
            <person name="Hornburger P."/>
            <person name="Mueller R.-W."/>
            <person name="Bruemmer F."/>
            <person name="Labrenz M."/>
            <person name="Spormann A.M."/>
            <person name="Op den Camp H."/>
            <person name="Overmann J."/>
            <person name="Amann R."/>
            <person name="Jetten M.S.M."/>
            <person name="Mascher T."/>
            <person name="Medema M.H."/>
            <person name="Devos D.P."/>
            <person name="Kaster A.-K."/>
            <person name="Ovreas L."/>
            <person name="Rohde M."/>
            <person name="Galperin M.Y."/>
            <person name="Jogler C."/>
        </authorList>
    </citation>
    <scope>NUCLEOTIDE SEQUENCE [LARGE SCALE GENOMIC DNA]</scope>
    <source>
        <strain evidence="3 4">Enr17</strain>
    </source>
</reference>
<evidence type="ECO:0000313" key="4">
    <source>
        <dbReference type="Proteomes" id="UP000318313"/>
    </source>
</evidence>
<dbReference type="InterPro" id="IPR050250">
    <property type="entry name" value="Macrolide_Exporter_MacB"/>
</dbReference>
<protein>
    <submittedName>
        <fullName evidence="3">MacB-like periplasmic core domain protein</fullName>
    </submittedName>
</protein>
<keyword evidence="1" id="KW-0812">Transmembrane</keyword>
<gene>
    <name evidence="3" type="ORF">Enr17x_39510</name>
</gene>
<dbReference type="PANTHER" id="PTHR30572">
    <property type="entry name" value="MEMBRANE COMPONENT OF TRANSPORTER-RELATED"/>
    <property type="match status" value="1"/>
</dbReference>
<name>A0A518IFM4_9PLAN</name>
<dbReference type="GO" id="GO:0005886">
    <property type="term" value="C:plasma membrane"/>
    <property type="evidence" value="ECO:0007669"/>
    <property type="project" value="TreeGrafter"/>
</dbReference>
<sequence>MNGILRLTLRYLAYNKLKTITLVLCVSLALLLPVLLQFGVAQFEQDLMARARSTPLVAGVKGSRFDLALQSMYFSRADLEPTSMREVEAIQETNYALPIPLALRFTAQGFPVVGTTLDYFEFREREIAKGTQLKRLGDCIIGANVAEKLQLQPGDKLMSDPLNVFDLSGNYPLKMRVVGVLEESESPDDDAVFVDLKTEWIISGIGHGHQSVNAETSKDLVLKQEDQTTIANAAVPQFNEVTDENLSSFHFHGETDSFPISAIIVVPVDQKSEVLLLGMYDTKESQLQLIRPTEIVNELMSMVFRVKQLFDMNSLLVSISIGLLLALVFVLSLRLRKRERQTMFQLGCSRSTIWKLQLTEVFFISAASLLVVLGITLIVRVYAGQLLRLWFS</sequence>
<dbReference type="EMBL" id="CP037452">
    <property type="protein sequence ID" value="QDV51892.1"/>
    <property type="molecule type" value="Genomic_DNA"/>
</dbReference>
<accession>A0A518IFM4</accession>
<feature type="transmembrane region" description="Helical" evidence="1">
    <location>
        <begin position="20"/>
        <end position="40"/>
    </location>
</feature>
<feature type="transmembrane region" description="Helical" evidence="1">
    <location>
        <begin position="356"/>
        <end position="383"/>
    </location>
</feature>
<proteinExistence type="predicted"/>
<dbReference type="KEGG" id="gfm:Enr17x_39510"/>
<keyword evidence="4" id="KW-1185">Reference proteome</keyword>
<dbReference type="AlphaFoldDB" id="A0A518IFM4"/>
<dbReference type="Proteomes" id="UP000318313">
    <property type="component" value="Chromosome"/>
</dbReference>
<dbReference type="RefSeq" id="WP_145311278.1">
    <property type="nucleotide sequence ID" value="NZ_CP037452.1"/>
</dbReference>
<keyword evidence="1" id="KW-0472">Membrane</keyword>
<dbReference type="Pfam" id="PF12704">
    <property type="entry name" value="MacB_PCD"/>
    <property type="match status" value="1"/>
</dbReference>
<dbReference type="PANTHER" id="PTHR30572:SF4">
    <property type="entry name" value="ABC TRANSPORTER PERMEASE YTRF"/>
    <property type="match status" value="1"/>
</dbReference>
<dbReference type="InterPro" id="IPR025857">
    <property type="entry name" value="MacB_PCD"/>
</dbReference>